<dbReference type="Pfam" id="PF00903">
    <property type="entry name" value="Glyoxalase"/>
    <property type="match status" value="1"/>
</dbReference>
<proteinExistence type="predicted"/>
<name>A0ABN1ZVZ3_9MICO</name>
<gene>
    <name evidence="2" type="ORF">GCM10009740_40350</name>
</gene>
<feature type="domain" description="VOC" evidence="1">
    <location>
        <begin position="4"/>
        <end position="122"/>
    </location>
</feature>
<organism evidence="2 3">
    <name type="scientific">Terrabacter terrae</name>
    <dbReference type="NCBI Taxonomy" id="318434"/>
    <lineage>
        <taxon>Bacteria</taxon>
        <taxon>Bacillati</taxon>
        <taxon>Actinomycetota</taxon>
        <taxon>Actinomycetes</taxon>
        <taxon>Micrococcales</taxon>
        <taxon>Intrasporangiaceae</taxon>
        <taxon>Terrabacter</taxon>
    </lineage>
</organism>
<dbReference type="PANTHER" id="PTHR36437">
    <property type="entry name" value="GLYOXALASE/BLEOMYCIN RESISTANCE PROTEIN/DIOXYGENASE"/>
    <property type="match status" value="1"/>
</dbReference>
<accession>A0ABN1ZVZ3</accession>
<protein>
    <submittedName>
        <fullName evidence="2">VOC family protein</fullName>
    </submittedName>
</protein>
<dbReference type="RefSeq" id="WP_343995173.1">
    <property type="nucleotide sequence ID" value="NZ_BAAANB010000203.1"/>
</dbReference>
<dbReference type="PANTHER" id="PTHR36437:SF2">
    <property type="entry name" value="GLYOXALASE_BLEOMYCIN RESISTANCE PROTEIN_DIOXYGENASE"/>
    <property type="match status" value="1"/>
</dbReference>
<dbReference type="PROSITE" id="PS51819">
    <property type="entry name" value="VOC"/>
    <property type="match status" value="1"/>
</dbReference>
<reference evidence="2 3" key="1">
    <citation type="journal article" date="2019" name="Int. J. Syst. Evol. Microbiol.">
        <title>The Global Catalogue of Microorganisms (GCM) 10K type strain sequencing project: providing services to taxonomists for standard genome sequencing and annotation.</title>
        <authorList>
            <consortium name="The Broad Institute Genomics Platform"/>
            <consortium name="The Broad Institute Genome Sequencing Center for Infectious Disease"/>
            <person name="Wu L."/>
            <person name="Ma J."/>
        </authorList>
    </citation>
    <scope>NUCLEOTIDE SEQUENCE [LARGE SCALE GENOMIC DNA]</scope>
    <source>
        <strain evidence="2 3">JCM 14283</strain>
    </source>
</reference>
<evidence type="ECO:0000259" key="1">
    <source>
        <dbReference type="PROSITE" id="PS51819"/>
    </source>
</evidence>
<comment type="caution">
    <text evidence="2">The sequence shown here is derived from an EMBL/GenBank/DDBJ whole genome shotgun (WGS) entry which is preliminary data.</text>
</comment>
<keyword evidence="3" id="KW-1185">Reference proteome</keyword>
<dbReference type="Proteomes" id="UP001501285">
    <property type="component" value="Unassembled WGS sequence"/>
</dbReference>
<dbReference type="InterPro" id="IPR029068">
    <property type="entry name" value="Glyas_Bleomycin-R_OHBP_Dase"/>
</dbReference>
<evidence type="ECO:0000313" key="3">
    <source>
        <dbReference type="Proteomes" id="UP001501285"/>
    </source>
</evidence>
<dbReference type="EMBL" id="BAAANB010000203">
    <property type="protein sequence ID" value="GAA1505680.1"/>
    <property type="molecule type" value="Genomic_DNA"/>
</dbReference>
<dbReference type="SUPFAM" id="SSF54593">
    <property type="entry name" value="Glyoxalase/Bleomycin resistance protein/Dihydroxybiphenyl dioxygenase"/>
    <property type="match status" value="1"/>
</dbReference>
<dbReference type="InterPro" id="IPR037523">
    <property type="entry name" value="VOC_core"/>
</dbReference>
<evidence type="ECO:0000313" key="2">
    <source>
        <dbReference type="EMBL" id="GAA1505680.1"/>
    </source>
</evidence>
<sequence length="130" mass="13936">MKMKLELVPLPVADVDRAIEFYADKLGFTKDVDVQPADGVRVVQLTPEGSGCSVGFGTGLDVYRGEPGTIRGLHLVVEDLDEARAELVGRGVEVGEIHDFGGGVRGASFSDPDGNTLELQEMSWRTGAQF</sequence>
<dbReference type="Gene3D" id="3.10.180.10">
    <property type="entry name" value="2,3-Dihydroxybiphenyl 1,2-Dioxygenase, domain 1"/>
    <property type="match status" value="1"/>
</dbReference>
<dbReference type="InterPro" id="IPR004360">
    <property type="entry name" value="Glyas_Fos-R_dOase_dom"/>
</dbReference>